<gene>
    <name evidence="2" type="ORF">FCL40_01825</name>
</gene>
<dbReference type="OrthoDB" id="5771152at2"/>
<keyword evidence="3" id="KW-1185">Reference proteome</keyword>
<evidence type="ECO:0000256" key="1">
    <source>
        <dbReference type="SAM" id="SignalP"/>
    </source>
</evidence>
<feature type="signal peptide" evidence="1">
    <location>
        <begin position="1"/>
        <end position="18"/>
    </location>
</feature>
<organism evidence="2 3">
    <name type="scientific">Ferrimonas sediminicola</name>
    <dbReference type="NCBI Taxonomy" id="2569538"/>
    <lineage>
        <taxon>Bacteria</taxon>
        <taxon>Pseudomonadati</taxon>
        <taxon>Pseudomonadota</taxon>
        <taxon>Gammaproteobacteria</taxon>
        <taxon>Alteromonadales</taxon>
        <taxon>Ferrimonadaceae</taxon>
        <taxon>Ferrimonas</taxon>
    </lineage>
</organism>
<sequence length="94" mass="10293">MSALLLLVSALASEPALAGVEQGEEYICKNGAQERRIQVIYPQGAPLPCEVHYTKGGNSKVLWRAQNEAGYCEAQARAFAAKQETMFFPCEKSQ</sequence>
<reference evidence="2 3" key="1">
    <citation type="submission" date="2019-04" db="EMBL/GenBank/DDBJ databases">
        <authorList>
            <person name="Hwang J.C."/>
        </authorList>
    </citation>
    <scope>NUCLEOTIDE SEQUENCE [LARGE SCALE GENOMIC DNA]</scope>
    <source>
        <strain evidence="2 3">IMCC35001</strain>
    </source>
</reference>
<comment type="caution">
    <text evidence="2">The sequence shown here is derived from an EMBL/GenBank/DDBJ whole genome shotgun (WGS) entry which is preliminary data.</text>
</comment>
<accession>A0A4U1BIN4</accession>
<evidence type="ECO:0000313" key="2">
    <source>
        <dbReference type="EMBL" id="TKB51320.1"/>
    </source>
</evidence>
<dbReference type="Proteomes" id="UP000305674">
    <property type="component" value="Unassembled WGS sequence"/>
</dbReference>
<dbReference type="EMBL" id="SWCI01000001">
    <property type="protein sequence ID" value="TKB51320.1"/>
    <property type="molecule type" value="Genomic_DNA"/>
</dbReference>
<protein>
    <submittedName>
        <fullName evidence="2">Uncharacterized protein</fullName>
    </submittedName>
</protein>
<name>A0A4U1BIN4_9GAMM</name>
<dbReference type="RefSeq" id="WP_136850764.1">
    <property type="nucleotide sequence ID" value="NZ_SWCI01000001.1"/>
</dbReference>
<keyword evidence="1" id="KW-0732">Signal</keyword>
<dbReference type="AlphaFoldDB" id="A0A4U1BIN4"/>
<feature type="chain" id="PRO_5020428155" evidence="1">
    <location>
        <begin position="19"/>
        <end position="94"/>
    </location>
</feature>
<proteinExistence type="predicted"/>
<evidence type="ECO:0000313" key="3">
    <source>
        <dbReference type="Proteomes" id="UP000305674"/>
    </source>
</evidence>